<evidence type="ECO:0000313" key="3">
    <source>
        <dbReference type="Proteomes" id="UP000762676"/>
    </source>
</evidence>
<dbReference type="EMBL" id="BMAT01001705">
    <property type="protein sequence ID" value="GFR90850.1"/>
    <property type="molecule type" value="Genomic_DNA"/>
</dbReference>
<dbReference type="GO" id="GO:0015501">
    <property type="term" value="F:glutamate:sodium symporter activity"/>
    <property type="evidence" value="ECO:0007669"/>
    <property type="project" value="InterPro"/>
</dbReference>
<dbReference type="Pfam" id="PF03616">
    <property type="entry name" value="Glt_symporter"/>
    <property type="match status" value="1"/>
</dbReference>
<proteinExistence type="inferred from homology"/>
<name>A0AAV4H088_9GAST</name>
<protein>
    <submittedName>
        <fullName evidence="2">Sodium/glutamate symporter</fullName>
    </submittedName>
</protein>
<feature type="transmembrane region" description="Helical" evidence="1">
    <location>
        <begin position="70"/>
        <end position="89"/>
    </location>
</feature>
<feature type="transmembrane region" description="Helical" evidence="1">
    <location>
        <begin position="96"/>
        <end position="120"/>
    </location>
</feature>
<feature type="transmembrane region" description="Helical" evidence="1">
    <location>
        <begin position="160"/>
        <end position="180"/>
    </location>
</feature>
<feature type="transmembrane region" description="Helical" evidence="1">
    <location>
        <begin position="275"/>
        <end position="298"/>
    </location>
</feature>
<dbReference type="HAMAP" id="MF_02062">
    <property type="entry name" value="GltS"/>
    <property type="match status" value="1"/>
</dbReference>
<evidence type="ECO:0000313" key="2">
    <source>
        <dbReference type="EMBL" id="GFR90850.1"/>
    </source>
</evidence>
<feature type="transmembrane region" description="Helical" evidence="1">
    <location>
        <begin position="304"/>
        <end position="324"/>
    </location>
</feature>
<reference evidence="2 3" key="1">
    <citation type="journal article" date="2021" name="Elife">
        <title>Chloroplast acquisition without the gene transfer in kleptoplastic sea slugs, Plakobranchus ocellatus.</title>
        <authorList>
            <person name="Maeda T."/>
            <person name="Takahashi S."/>
            <person name="Yoshida T."/>
            <person name="Shimamura S."/>
            <person name="Takaki Y."/>
            <person name="Nagai Y."/>
            <person name="Toyoda A."/>
            <person name="Suzuki Y."/>
            <person name="Arimoto A."/>
            <person name="Ishii H."/>
            <person name="Satoh N."/>
            <person name="Nishiyama T."/>
            <person name="Hasebe M."/>
            <person name="Maruyama T."/>
            <person name="Minagawa J."/>
            <person name="Obokata J."/>
            <person name="Shigenobu S."/>
        </authorList>
    </citation>
    <scope>NUCLEOTIDE SEQUENCE [LARGE SCALE GENOMIC DNA]</scope>
</reference>
<evidence type="ECO:0000256" key="1">
    <source>
        <dbReference type="SAM" id="Phobius"/>
    </source>
</evidence>
<dbReference type="PANTHER" id="PTHR36178:SF1">
    <property type="entry name" value="SODIUM_GLUTAMATE SYMPORTER"/>
    <property type="match status" value="1"/>
</dbReference>
<keyword evidence="3" id="KW-1185">Reference proteome</keyword>
<keyword evidence="1" id="KW-0812">Transmembrane</keyword>
<gene>
    <name evidence="2" type="ORF">ElyMa_000828900</name>
</gene>
<dbReference type="AlphaFoldDB" id="A0AAV4H088"/>
<feature type="transmembrane region" description="Helical" evidence="1">
    <location>
        <begin position="36"/>
        <end position="55"/>
    </location>
</feature>
<organism evidence="2 3">
    <name type="scientific">Elysia marginata</name>
    <dbReference type="NCBI Taxonomy" id="1093978"/>
    <lineage>
        <taxon>Eukaryota</taxon>
        <taxon>Metazoa</taxon>
        <taxon>Spiralia</taxon>
        <taxon>Lophotrochozoa</taxon>
        <taxon>Mollusca</taxon>
        <taxon>Gastropoda</taxon>
        <taxon>Heterobranchia</taxon>
        <taxon>Euthyneura</taxon>
        <taxon>Panpulmonata</taxon>
        <taxon>Sacoglossa</taxon>
        <taxon>Placobranchoidea</taxon>
        <taxon>Plakobranchidae</taxon>
        <taxon>Elysia</taxon>
    </lineage>
</organism>
<dbReference type="GO" id="GO:0016020">
    <property type="term" value="C:membrane"/>
    <property type="evidence" value="ECO:0007669"/>
    <property type="project" value="InterPro"/>
</dbReference>
<dbReference type="Proteomes" id="UP000762676">
    <property type="component" value="Unassembled WGS sequence"/>
</dbReference>
<feature type="transmembrane region" description="Helical" evidence="1">
    <location>
        <begin position="216"/>
        <end position="236"/>
    </location>
</feature>
<keyword evidence="1" id="KW-0472">Membrane</keyword>
<keyword evidence="1" id="KW-1133">Transmembrane helix</keyword>
<feature type="transmembrane region" description="Helical" evidence="1">
    <location>
        <begin position="331"/>
        <end position="350"/>
    </location>
</feature>
<dbReference type="GO" id="GO:0015813">
    <property type="term" value="P:L-glutamate transmembrane transport"/>
    <property type="evidence" value="ECO:0007669"/>
    <property type="project" value="InterPro"/>
</dbReference>
<comment type="caution">
    <text evidence="2">The sequence shown here is derived from an EMBL/GenBank/DDBJ whole genome shotgun (WGS) entry which is preliminary data.</text>
</comment>
<feature type="transmembrane region" description="Helical" evidence="1">
    <location>
        <begin position="370"/>
        <end position="397"/>
    </location>
</feature>
<dbReference type="InterPro" id="IPR004445">
    <property type="entry name" value="GltS"/>
</dbReference>
<feature type="transmembrane region" description="Helical" evidence="1">
    <location>
        <begin position="242"/>
        <end position="263"/>
    </location>
</feature>
<dbReference type="PANTHER" id="PTHR36178">
    <property type="entry name" value="SLR0625 PROTEIN"/>
    <property type="match status" value="1"/>
</dbReference>
<accession>A0AAV4H088</accession>
<dbReference type="NCBIfam" id="TIGR00210">
    <property type="entry name" value="gltS"/>
    <property type="match status" value="1"/>
</dbReference>
<feature type="transmembrane region" description="Helical" evidence="1">
    <location>
        <begin position="6"/>
        <end position="24"/>
    </location>
</feature>
<sequence length="398" mass="42898">MTITFAGINLLLASIVVLYIGIYLTRKSRFLQEYNIPAPVTGGLLSSVLLTLIASETSLSFHFDLELRDLLLLMFFSTVGLNARFSLLLSGGKTLTILLVVMLAFLILQNTTGVLFAMLLDQDPVNGLLAGSIAFAGGHGTAITWGSYFEQNGHLGAQEFGLIAATLGLILGGILGGPLAHNLIKQHSLYGNQHRTPYVIESQSQKEYVPVDMASVFRVLLEISITICVGLFLHQWLESQQIILPEFLPVLLIGIIIANMGTVYKRQSDTGLLSLWGDVSLELFIAMSLLSLQLGLLANTASSLIIITIAQTVISVLFVYFIVFRFAGRDYDAAVISSGFIGSGLGATPVGMANVETITSKFGPSPKALLIIPLLGSFFTDVLNALVLKGFLALPFFH</sequence>